<comment type="pathway">
    <text evidence="1">Protein modification; protein ubiquitination.</text>
</comment>
<protein>
    <recommendedName>
        <fullName evidence="1">F-box protein</fullName>
    </recommendedName>
</protein>
<dbReference type="GO" id="GO:0016567">
    <property type="term" value="P:protein ubiquitination"/>
    <property type="evidence" value="ECO:0007669"/>
    <property type="project" value="UniProtKB-UniRule"/>
</dbReference>
<dbReference type="PANTHER" id="PTHR12874:SF26">
    <property type="entry name" value="F-BOX PROTEIN"/>
    <property type="match status" value="1"/>
</dbReference>
<dbReference type="Pfam" id="PF12937">
    <property type="entry name" value="F-box-like"/>
    <property type="match status" value="1"/>
</dbReference>
<dbReference type="EMBL" id="OIVN01006226">
    <property type="protein sequence ID" value="SPD28299.1"/>
    <property type="molecule type" value="Genomic_DNA"/>
</dbReference>
<dbReference type="GO" id="GO:0019005">
    <property type="term" value="C:SCF ubiquitin ligase complex"/>
    <property type="evidence" value="ECO:0007669"/>
    <property type="project" value="UniProtKB-UniRule"/>
</dbReference>
<dbReference type="PROSITE" id="PS50181">
    <property type="entry name" value="FBOX"/>
    <property type="match status" value="1"/>
</dbReference>
<gene>
    <name evidence="3" type="ORF">FSB_LOCUS56181</name>
</gene>
<name>A0A2N9IVY4_FAGSY</name>
<comment type="function">
    <text evidence="1">Acts as a component of a SCF E3 ubiquitin ligase complexes.</text>
</comment>
<evidence type="ECO:0000259" key="2">
    <source>
        <dbReference type="PROSITE" id="PS50181"/>
    </source>
</evidence>
<dbReference type="Gene3D" id="1.20.1280.50">
    <property type="match status" value="1"/>
</dbReference>
<organism evidence="3">
    <name type="scientific">Fagus sylvatica</name>
    <name type="common">Beechnut</name>
    <dbReference type="NCBI Taxonomy" id="28930"/>
    <lineage>
        <taxon>Eukaryota</taxon>
        <taxon>Viridiplantae</taxon>
        <taxon>Streptophyta</taxon>
        <taxon>Embryophyta</taxon>
        <taxon>Tracheophyta</taxon>
        <taxon>Spermatophyta</taxon>
        <taxon>Magnoliopsida</taxon>
        <taxon>eudicotyledons</taxon>
        <taxon>Gunneridae</taxon>
        <taxon>Pentapetalae</taxon>
        <taxon>rosids</taxon>
        <taxon>fabids</taxon>
        <taxon>Fagales</taxon>
        <taxon>Fagaceae</taxon>
        <taxon>Fagus</taxon>
    </lineage>
</organism>
<proteinExistence type="predicted"/>
<comment type="subcellular location">
    <subcellularLocation>
        <location evidence="1">Nucleus</location>
    </subcellularLocation>
</comment>
<dbReference type="PANTHER" id="PTHR12874">
    <property type="entry name" value="F-BOX ONLY PROTEIN 48-RELATED"/>
    <property type="match status" value="1"/>
</dbReference>
<keyword evidence="1" id="KW-0539">Nucleus</keyword>
<dbReference type="GO" id="GO:0031146">
    <property type="term" value="P:SCF-dependent proteasomal ubiquitin-dependent protein catabolic process"/>
    <property type="evidence" value="ECO:0007669"/>
    <property type="project" value="UniProtKB-UniRule"/>
</dbReference>
<dbReference type="InterPro" id="IPR001810">
    <property type="entry name" value="F-box_dom"/>
</dbReference>
<dbReference type="AlphaFoldDB" id="A0A2N9IVY4"/>
<comment type="subunit">
    <text evidence="1">Component of the SCF-type E3 ligase complex.</text>
</comment>
<dbReference type="SUPFAM" id="SSF81383">
    <property type="entry name" value="F-box domain"/>
    <property type="match status" value="1"/>
</dbReference>
<reference evidence="3" key="1">
    <citation type="submission" date="2018-02" db="EMBL/GenBank/DDBJ databases">
        <authorList>
            <person name="Cohen D.B."/>
            <person name="Kent A.D."/>
        </authorList>
    </citation>
    <scope>NUCLEOTIDE SEQUENCE</scope>
</reference>
<keyword evidence="1" id="KW-0833">Ubl conjugation pathway</keyword>
<dbReference type="GO" id="GO:0005634">
    <property type="term" value="C:nucleus"/>
    <property type="evidence" value="ECO:0007669"/>
    <property type="project" value="UniProtKB-SubCell"/>
</dbReference>
<feature type="domain" description="F-box" evidence="2">
    <location>
        <begin position="1"/>
        <end position="57"/>
    </location>
</feature>
<dbReference type="InterPro" id="IPR036047">
    <property type="entry name" value="F-box-like_dom_sf"/>
</dbReference>
<evidence type="ECO:0000256" key="1">
    <source>
        <dbReference type="RuleBase" id="RU369085"/>
    </source>
</evidence>
<accession>A0A2N9IVY4</accession>
<sequence>MVHMENLPVEICLKIFCFLDQQNLATAQQGCEQLDYCPEILWKWNVLGSDNNLWSNLFRERWGEDLAMFYAPDDSKSWKDVYEVQDRGDRVGLGLKIIREGGDYYLVHQGEIQSYLGSRRQRKGASSCTLDTQREFSGEGSQEEGSCRGILDKILFFIGDLEVASTDAKRGKVL</sequence>
<dbReference type="GO" id="GO:0005737">
    <property type="term" value="C:cytoplasm"/>
    <property type="evidence" value="ECO:0007669"/>
    <property type="project" value="TreeGrafter"/>
</dbReference>
<evidence type="ECO:0000313" key="3">
    <source>
        <dbReference type="EMBL" id="SPD28299.1"/>
    </source>
</evidence>